<comment type="caution">
    <text evidence="2">The sequence shown here is derived from an EMBL/GenBank/DDBJ whole genome shotgun (WGS) entry which is preliminary data.</text>
</comment>
<evidence type="ECO:0000313" key="3">
    <source>
        <dbReference type="Proteomes" id="UP001212996"/>
    </source>
</evidence>
<dbReference type="RefSeq" id="WP_271866454.1">
    <property type="nucleotide sequence ID" value="NZ_JAQMFO010000014.1"/>
</dbReference>
<dbReference type="InterPro" id="IPR029032">
    <property type="entry name" value="AhpD-like"/>
</dbReference>
<dbReference type="PANTHER" id="PTHR35446">
    <property type="entry name" value="SI:CH211-175M2.5"/>
    <property type="match status" value="1"/>
</dbReference>
<evidence type="ECO:0000259" key="1">
    <source>
        <dbReference type="Pfam" id="PF02627"/>
    </source>
</evidence>
<proteinExistence type="predicted"/>
<reference evidence="2" key="1">
    <citation type="submission" date="2023-01" db="EMBL/GenBank/DDBJ databases">
        <title>Genome sequencing of Photorhabdus bodei 09-20.</title>
        <authorList>
            <person name="Kalindamar S."/>
            <person name="Kumru S."/>
        </authorList>
    </citation>
    <scope>NUCLEOTIDE SEQUENCE</scope>
    <source>
        <strain evidence="2">09-20</strain>
    </source>
</reference>
<sequence>MTGVSECSQQRGNLKDDGYIPNGFQYTEVLMSLLTLHTITTTPEKSKKLLQSSINDFGWIPNQSGYMSESPSLLAAYQRAHDLFIDSSLNEEEKAVVWITTGVENGCHYTIQAHGYIAIHNGVDKKIVKALIEKTDDLSPRLLALREFTIEVIYCRGQLKRSAIDLFLSRGFSKENMLDVVLGVSQKNMSTILNSIAGTEIDDKFKLDNL</sequence>
<dbReference type="PANTHER" id="PTHR35446:SF3">
    <property type="entry name" value="CMD DOMAIN-CONTAINING PROTEIN"/>
    <property type="match status" value="1"/>
</dbReference>
<dbReference type="GO" id="GO:0051920">
    <property type="term" value="F:peroxiredoxin activity"/>
    <property type="evidence" value="ECO:0007669"/>
    <property type="project" value="InterPro"/>
</dbReference>
<dbReference type="SUPFAM" id="SSF69118">
    <property type="entry name" value="AhpD-like"/>
    <property type="match status" value="1"/>
</dbReference>
<name>A0AAW6BL69_9GAMM</name>
<dbReference type="InterPro" id="IPR003779">
    <property type="entry name" value="CMD-like"/>
</dbReference>
<organism evidence="2 3">
    <name type="scientific">Photorhabdus bodei</name>
    <dbReference type="NCBI Taxonomy" id="2029681"/>
    <lineage>
        <taxon>Bacteria</taxon>
        <taxon>Pseudomonadati</taxon>
        <taxon>Pseudomonadota</taxon>
        <taxon>Gammaproteobacteria</taxon>
        <taxon>Enterobacterales</taxon>
        <taxon>Morganellaceae</taxon>
        <taxon>Photorhabdus</taxon>
    </lineage>
</organism>
<dbReference type="Proteomes" id="UP001212996">
    <property type="component" value="Unassembled WGS sequence"/>
</dbReference>
<feature type="domain" description="Carboxymuconolactone decarboxylase-like" evidence="1">
    <location>
        <begin position="75"/>
        <end position="133"/>
    </location>
</feature>
<dbReference type="AlphaFoldDB" id="A0AAW6BL69"/>
<accession>A0AAW6BL69</accession>
<dbReference type="Pfam" id="PF02627">
    <property type="entry name" value="CMD"/>
    <property type="match status" value="1"/>
</dbReference>
<dbReference type="EMBL" id="JAQMFO010000014">
    <property type="protein sequence ID" value="MDB6372530.1"/>
    <property type="molecule type" value="Genomic_DNA"/>
</dbReference>
<gene>
    <name evidence="2" type="ORF">PH362_11385</name>
</gene>
<protein>
    <submittedName>
        <fullName evidence="2">Carboxymuconolactone decarboxylase family protein</fullName>
    </submittedName>
</protein>
<dbReference type="Gene3D" id="1.20.1290.10">
    <property type="entry name" value="AhpD-like"/>
    <property type="match status" value="1"/>
</dbReference>
<evidence type="ECO:0000313" key="2">
    <source>
        <dbReference type="EMBL" id="MDB6372530.1"/>
    </source>
</evidence>